<dbReference type="CDD" id="cd00609">
    <property type="entry name" value="AAT_like"/>
    <property type="match status" value="1"/>
</dbReference>
<evidence type="ECO:0000313" key="7">
    <source>
        <dbReference type="EMBL" id="SCL66125.1"/>
    </source>
</evidence>
<comment type="similarity">
    <text evidence="2">Belongs to the class-I pyridoxal-phosphate-dependent aminotransferase family.</text>
</comment>
<evidence type="ECO:0000259" key="6">
    <source>
        <dbReference type="Pfam" id="PF00155"/>
    </source>
</evidence>
<reference evidence="8" key="1">
    <citation type="submission" date="2016-06" db="EMBL/GenBank/DDBJ databases">
        <authorList>
            <person name="Varghese N."/>
            <person name="Submissions Spin"/>
        </authorList>
    </citation>
    <scope>NUCLEOTIDE SEQUENCE [LARGE SCALE GENOMIC DNA]</scope>
    <source>
        <strain evidence="8">DSM 44814</strain>
    </source>
</reference>
<dbReference type="Pfam" id="PF00155">
    <property type="entry name" value="Aminotran_1_2"/>
    <property type="match status" value="1"/>
</dbReference>
<keyword evidence="3 7" id="KW-0032">Aminotransferase</keyword>
<dbReference type="Gene3D" id="3.40.640.10">
    <property type="entry name" value="Type I PLP-dependent aspartate aminotransferase-like (Major domain)"/>
    <property type="match status" value="1"/>
</dbReference>
<dbReference type="STRING" id="227316.GA0070604_5590"/>
<evidence type="ECO:0000256" key="5">
    <source>
        <dbReference type="ARBA" id="ARBA00022898"/>
    </source>
</evidence>
<comment type="cofactor">
    <cofactor evidence="1">
        <name>pyridoxal 5'-phosphate</name>
        <dbReference type="ChEBI" id="CHEBI:597326"/>
    </cofactor>
</comment>
<dbReference type="InterPro" id="IPR015424">
    <property type="entry name" value="PyrdxlP-dep_Trfase"/>
</dbReference>
<dbReference type="InterPro" id="IPR051326">
    <property type="entry name" value="Kynurenine-oxoglutarate_AT"/>
</dbReference>
<organism evidence="7 8">
    <name type="scientific">Micromonospora eburnea</name>
    <dbReference type="NCBI Taxonomy" id="227316"/>
    <lineage>
        <taxon>Bacteria</taxon>
        <taxon>Bacillati</taxon>
        <taxon>Actinomycetota</taxon>
        <taxon>Actinomycetes</taxon>
        <taxon>Micromonosporales</taxon>
        <taxon>Micromonosporaceae</taxon>
        <taxon>Micromonospora</taxon>
    </lineage>
</organism>
<evidence type="ECO:0000256" key="4">
    <source>
        <dbReference type="ARBA" id="ARBA00022679"/>
    </source>
</evidence>
<dbReference type="GO" id="GO:0005737">
    <property type="term" value="C:cytoplasm"/>
    <property type="evidence" value="ECO:0007669"/>
    <property type="project" value="TreeGrafter"/>
</dbReference>
<evidence type="ECO:0000256" key="1">
    <source>
        <dbReference type="ARBA" id="ARBA00001933"/>
    </source>
</evidence>
<dbReference type="PANTHER" id="PTHR43807:SF20">
    <property type="entry name" value="FI04487P"/>
    <property type="match status" value="1"/>
</dbReference>
<accession>A0A1C6VIL6</accession>
<gene>
    <name evidence="7" type="ORF">GA0070604_5590</name>
</gene>
<dbReference type="Gene3D" id="3.90.1150.10">
    <property type="entry name" value="Aspartate Aminotransferase, domain 1"/>
    <property type="match status" value="1"/>
</dbReference>
<dbReference type="FunFam" id="3.40.640.10:FF:000024">
    <property type="entry name" value="Kynurenine--oxoglutarate transaminase 3"/>
    <property type="match status" value="1"/>
</dbReference>
<dbReference type="PANTHER" id="PTHR43807">
    <property type="entry name" value="FI04487P"/>
    <property type="match status" value="1"/>
</dbReference>
<protein>
    <submittedName>
        <fullName evidence="7">Succinyldiaminopimelate aminotransferase apoenzyme</fullName>
    </submittedName>
</protein>
<evidence type="ECO:0000256" key="3">
    <source>
        <dbReference type="ARBA" id="ARBA00022576"/>
    </source>
</evidence>
<dbReference type="GO" id="GO:0030170">
    <property type="term" value="F:pyridoxal phosphate binding"/>
    <property type="evidence" value="ECO:0007669"/>
    <property type="project" value="InterPro"/>
</dbReference>
<keyword evidence="8" id="KW-1185">Reference proteome</keyword>
<dbReference type="InterPro" id="IPR015421">
    <property type="entry name" value="PyrdxlP-dep_Trfase_major"/>
</dbReference>
<keyword evidence="4 7" id="KW-0808">Transferase</keyword>
<dbReference type="OrthoDB" id="9763453at2"/>
<dbReference type="SUPFAM" id="SSF53383">
    <property type="entry name" value="PLP-dependent transferases"/>
    <property type="match status" value="1"/>
</dbReference>
<dbReference type="InterPro" id="IPR004839">
    <property type="entry name" value="Aminotransferase_I/II_large"/>
</dbReference>
<dbReference type="NCBIfam" id="NF006488">
    <property type="entry name" value="PRK08912.1"/>
    <property type="match status" value="1"/>
</dbReference>
<dbReference type="EMBL" id="FMHY01000002">
    <property type="protein sequence ID" value="SCL66125.1"/>
    <property type="molecule type" value="Genomic_DNA"/>
</dbReference>
<dbReference type="Proteomes" id="UP000199696">
    <property type="component" value="Unassembled WGS sequence"/>
</dbReference>
<dbReference type="GO" id="GO:0016212">
    <property type="term" value="F:kynurenine-oxoglutarate transaminase activity"/>
    <property type="evidence" value="ECO:0007669"/>
    <property type="project" value="TreeGrafter"/>
</dbReference>
<evidence type="ECO:0000256" key="2">
    <source>
        <dbReference type="ARBA" id="ARBA00007441"/>
    </source>
</evidence>
<dbReference type="AlphaFoldDB" id="A0A1C6VIL6"/>
<dbReference type="NCBIfam" id="NF005855">
    <property type="entry name" value="PRK07777.1"/>
    <property type="match status" value="1"/>
</dbReference>
<name>A0A1C6VIL6_9ACTN</name>
<proteinExistence type="inferred from homology"/>
<dbReference type="InterPro" id="IPR015422">
    <property type="entry name" value="PyrdxlP-dep_Trfase_small"/>
</dbReference>
<dbReference type="RefSeq" id="WP_091127461.1">
    <property type="nucleotide sequence ID" value="NZ_FMHY01000002.1"/>
</dbReference>
<feature type="domain" description="Aminotransferase class I/classII large" evidence="6">
    <location>
        <begin position="31"/>
        <end position="387"/>
    </location>
</feature>
<evidence type="ECO:0000313" key="8">
    <source>
        <dbReference type="Proteomes" id="UP000199696"/>
    </source>
</evidence>
<keyword evidence="5" id="KW-0663">Pyridoxal phosphate</keyword>
<sequence length="394" mass="42008">MTTDALVARMRPFGTTVFAEMSALAVRTGAVNLGQGFPDTDGPPEMLAAAADALRSGHNQYPPGPGLPVLRAAVAAHQRRFWGLEYDPDGEIVVTAGATEAIAASILALCEPGDEVVCFEPYYDSYAASIALAGAVRRPVTLRPAADGRYAVDPAELRAAFGPRTRLVLLNSPHNPTGKVFTPDELALVAELCQEHGAYAVTDEVYEHLVFTDAAAAHVPLATLPGMRERTLRISSAGKTFSCTGWKVGWVSGPAALVSAVLRVKQFLTFVNAGPLQPAVAVALGLPDAYFAEFAAGMQRRRDQLVAGLADAGFDVLTPEGTYFVTADVTPLGGRDGVEFCRSLPERCGVVAVPTQVFYDHPEAGQQLVRFAFCKRPEVLAEAVTRLRRLEGER</sequence>